<name>A0ABY4ME18_9ACTN</name>
<evidence type="ECO:0000313" key="2">
    <source>
        <dbReference type="Proteomes" id="UP000830115"/>
    </source>
</evidence>
<evidence type="ECO:0000313" key="1">
    <source>
        <dbReference type="EMBL" id="UQA95647.1"/>
    </source>
</evidence>
<sequence>MIKNDLTALVARAAKFTSHRAYHYDADPMVEGITTPVTVLEATALVRDHFARRDSLSSVKAEAYGAVTLSLGSSRIRLEPGFHARPKYLTARQASDLLIISTSGHAKLQNLSKRGTVIACGLHGTIPPAATEKLIERGWIATTGADGAPVEVSLAGTVALTWRVCKTQNITGERCAEQIAEAVHDVYRPEPADA</sequence>
<reference evidence="1" key="1">
    <citation type="submission" date="2021-10" db="EMBL/GenBank/DDBJ databases">
        <title>Streptomyces nigrumlapis sp.nov.,an antimicrobial producing actinobacterium isolated from Black Gobi rocks.</title>
        <authorList>
            <person name="Wen Y."/>
            <person name="Zhang W."/>
            <person name="Liu X.G."/>
        </authorList>
    </citation>
    <scope>NUCLEOTIDE SEQUENCE</scope>
    <source>
        <strain evidence="1">ST13-2-2</strain>
    </source>
</reference>
<gene>
    <name evidence="1" type="ORF">K9S39_30665</name>
</gene>
<protein>
    <submittedName>
        <fullName evidence="1">Uncharacterized protein</fullName>
    </submittedName>
</protein>
<organism evidence="1 2">
    <name type="scientific">Streptomyces halobius</name>
    <dbReference type="NCBI Taxonomy" id="2879846"/>
    <lineage>
        <taxon>Bacteria</taxon>
        <taxon>Bacillati</taxon>
        <taxon>Actinomycetota</taxon>
        <taxon>Actinomycetes</taxon>
        <taxon>Kitasatosporales</taxon>
        <taxon>Streptomycetaceae</taxon>
        <taxon>Streptomyces</taxon>
    </lineage>
</organism>
<keyword evidence="2" id="KW-1185">Reference proteome</keyword>
<dbReference type="EMBL" id="CP086322">
    <property type="protein sequence ID" value="UQA95647.1"/>
    <property type="molecule type" value="Genomic_DNA"/>
</dbReference>
<dbReference type="RefSeq" id="WP_248866560.1">
    <property type="nucleotide sequence ID" value="NZ_CP086322.1"/>
</dbReference>
<dbReference type="Proteomes" id="UP000830115">
    <property type="component" value="Chromosome"/>
</dbReference>
<accession>A0ABY4ME18</accession>
<proteinExistence type="predicted"/>